<feature type="compositionally biased region" description="Polar residues" evidence="1">
    <location>
        <begin position="553"/>
        <end position="563"/>
    </location>
</feature>
<organism evidence="3 4">
    <name type="scientific">Lachancea fermentati</name>
    <name type="common">Zygosaccharomyces fermentati</name>
    <dbReference type="NCBI Taxonomy" id="4955"/>
    <lineage>
        <taxon>Eukaryota</taxon>
        <taxon>Fungi</taxon>
        <taxon>Dikarya</taxon>
        <taxon>Ascomycota</taxon>
        <taxon>Saccharomycotina</taxon>
        <taxon>Saccharomycetes</taxon>
        <taxon>Saccharomycetales</taxon>
        <taxon>Saccharomycetaceae</taxon>
        <taxon>Lachancea</taxon>
    </lineage>
</organism>
<feature type="compositionally biased region" description="Polar residues" evidence="1">
    <location>
        <begin position="447"/>
        <end position="458"/>
    </location>
</feature>
<feature type="compositionally biased region" description="Polar residues" evidence="1">
    <location>
        <begin position="494"/>
        <end position="503"/>
    </location>
</feature>
<dbReference type="OrthoDB" id="5054775at2759"/>
<name>A0A1G4MDM8_LACFM</name>
<gene>
    <name evidence="3" type="ORF">LAFE_0E12464G</name>
</gene>
<feature type="region of interest" description="Disordered" evidence="1">
    <location>
        <begin position="1"/>
        <end position="30"/>
    </location>
</feature>
<dbReference type="GO" id="GO:0006808">
    <property type="term" value="P:regulation of nitrogen utilization"/>
    <property type="evidence" value="ECO:0007669"/>
    <property type="project" value="TreeGrafter"/>
</dbReference>
<feature type="region of interest" description="Disordered" evidence="1">
    <location>
        <begin position="553"/>
        <end position="578"/>
    </location>
</feature>
<evidence type="ECO:0000259" key="2">
    <source>
        <dbReference type="Pfam" id="PF08550"/>
    </source>
</evidence>
<feature type="compositionally biased region" description="Polar residues" evidence="1">
    <location>
        <begin position="401"/>
        <end position="418"/>
    </location>
</feature>
<dbReference type="EMBL" id="LT598488">
    <property type="protein sequence ID" value="SCW02024.1"/>
    <property type="molecule type" value="Genomic_DNA"/>
</dbReference>
<evidence type="ECO:0000313" key="3">
    <source>
        <dbReference type="EMBL" id="SCW02024.1"/>
    </source>
</evidence>
<dbReference type="Pfam" id="PF08550">
    <property type="entry name" value="GATA_AreA"/>
    <property type="match status" value="1"/>
</dbReference>
<proteinExistence type="predicted"/>
<feature type="compositionally biased region" description="Polar residues" evidence="1">
    <location>
        <begin position="323"/>
        <end position="333"/>
    </location>
</feature>
<feature type="compositionally biased region" description="Acidic residues" evidence="1">
    <location>
        <begin position="360"/>
        <end position="383"/>
    </location>
</feature>
<sequence>MEAQKMSSSRRATNNKELPSATAHNESRTGNDAFLKVSPNLFTAERLPLFDSLDLYTTLIRSSRALEQGERLHNLSWRIINKALLKDHDINKSKKRDGVKNLYNVINPVKNGQQIVPRKPNQLPVRSQQKPAAAVPAASLVRSSNSVATQLSHHVSQHQTNASMQPMQVMHAMQGTHAVDGGKRKSRPLQSQAPTQAPPHYAKLPHGPQNAKRGIRHTGEGDAHQAPSRKPLFGMPPKSPSPEPKRDEENPPQNVVKGFDPNTMITKKKDDKIFYIGQTPSPDGSLVIKKKLSNKSVSEGRANETASLFSQKSDDKLHALKLSNLTANGTNHPKSLFGATKPPAQHDKSNPNTKELFFSSEDDESDWNSLSDDSDFYDEEEEDQYYQKQWDKLLFSRNEYAKSNASQSNSSGTASPVPQSEKHDVKRSLLSGLFLNEMHKRPVKSITPVSSQRPTLEESSIMAVGDVTPSSSWKSSTHLDQDQAPSTGEAALRPTSSQLLLNRSKRGSFSSIISESTRQRYSHVSNAPPTAQTILPTALSTHMFVPNNVHQQRMARSNAGRSDSSLRRESMDIPSKNRNNSFLKTRMEISEEENFARAISRRI</sequence>
<dbReference type="InterPro" id="IPR053043">
    <property type="entry name" value="Ras-cAMP_regulatory"/>
</dbReference>
<dbReference type="OMA" id="MFLPNNI"/>
<dbReference type="GO" id="GO:0005737">
    <property type="term" value="C:cytoplasm"/>
    <property type="evidence" value="ECO:0007669"/>
    <property type="project" value="TreeGrafter"/>
</dbReference>
<dbReference type="STRING" id="4955.A0A1G4MDM8"/>
<protein>
    <submittedName>
        <fullName evidence="3">LAFE_0E12464g1_1</fullName>
    </submittedName>
</protein>
<dbReference type="PANTHER" id="PTHR28014">
    <property type="entry name" value="NEGATIVE REGULATOR OF RAS-CAMP PATHWAY"/>
    <property type="match status" value="1"/>
</dbReference>
<evidence type="ECO:0000256" key="1">
    <source>
        <dbReference type="SAM" id="MobiDB-lite"/>
    </source>
</evidence>
<accession>A0A1G4MDM8</accession>
<feature type="region of interest" description="Disordered" evidence="1">
    <location>
        <begin position="445"/>
        <end position="503"/>
    </location>
</feature>
<keyword evidence="4" id="KW-1185">Reference proteome</keyword>
<dbReference type="AlphaFoldDB" id="A0A1G4MDM8"/>
<feature type="domain" description="Nitrogen regulatory protein areA GATA-like" evidence="2">
    <location>
        <begin position="55"/>
        <end position="82"/>
    </location>
</feature>
<feature type="compositionally biased region" description="Polar residues" evidence="1">
    <location>
        <begin position="468"/>
        <end position="486"/>
    </location>
</feature>
<dbReference type="GO" id="GO:0000122">
    <property type="term" value="P:negative regulation of transcription by RNA polymerase II"/>
    <property type="evidence" value="ECO:0007669"/>
    <property type="project" value="TreeGrafter"/>
</dbReference>
<evidence type="ECO:0000313" key="4">
    <source>
        <dbReference type="Proteomes" id="UP000190831"/>
    </source>
</evidence>
<dbReference type="PANTHER" id="PTHR28014:SF1">
    <property type="entry name" value="NEGATIVE REGULATOR OF RAS-CAMP PATHWAY"/>
    <property type="match status" value="1"/>
</dbReference>
<feature type="region of interest" description="Disordered" evidence="1">
    <location>
        <begin position="401"/>
        <end position="425"/>
    </location>
</feature>
<dbReference type="GO" id="GO:0031930">
    <property type="term" value="P:mitochondria-nucleus signaling pathway"/>
    <property type="evidence" value="ECO:0007669"/>
    <property type="project" value="TreeGrafter"/>
</dbReference>
<dbReference type="Proteomes" id="UP000190831">
    <property type="component" value="Chromosome E"/>
</dbReference>
<dbReference type="InterPro" id="IPR013860">
    <property type="entry name" value="AreA_GATA"/>
</dbReference>
<feature type="region of interest" description="Disordered" evidence="1">
    <location>
        <begin position="174"/>
        <end position="383"/>
    </location>
</feature>
<reference evidence="4" key="1">
    <citation type="submission" date="2016-03" db="EMBL/GenBank/DDBJ databases">
        <authorList>
            <person name="Devillers H."/>
        </authorList>
    </citation>
    <scope>NUCLEOTIDE SEQUENCE [LARGE SCALE GENOMIC DNA]</scope>
</reference>